<dbReference type="Pfam" id="PF01494">
    <property type="entry name" value="FAD_binding_3"/>
    <property type="match status" value="1"/>
</dbReference>
<accession>A0ABT0R405</accession>
<dbReference type="Gene3D" id="3.50.50.60">
    <property type="entry name" value="FAD/NAD(P)-binding domain"/>
    <property type="match status" value="1"/>
</dbReference>
<evidence type="ECO:0000313" key="4">
    <source>
        <dbReference type="EMBL" id="MCL6423655.1"/>
    </source>
</evidence>
<dbReference type="PANTHER" id="PTHR13789:SF309">
    <property type="entry name" value="PUTATIVE (AFU_ORTHOLOGUE AFUA_6G14510)-RELATED"/>
    <property type="match status" value="1"/>
</dbReference>
<dbReference type="GO" id="GO:0004497">
    <property type="term" value="F:monooxygenase activity"/>
    <property type="evidence" value="ECO:0007669"/>
    <property type="project" value="UniProtKB-KW"/>
</dbReference>
<evidence type="ECO:0000313" key="5">
    <source>
        <dbReference type="Proteomes" id="UP001203761"/>
    </source>
</evidence>
<dbReference type="PANTHER" id="PTHR13789">
    <property type="entry name" value="MONOOXYGENASE"/>
    <property type="match status" value="1"/>
</dbReference>
<protein>
    <submittedName>
        <fullName evidence="4">FAD-dependent monooxygenase</fullName>
    </submittedName>
</protein>
<evidence type="ECO:0000256" key="2">
    <source>
        <dbReference type="ARBA" id="ARBA00023033"/>
    </source>
</evidence>
<dbReference type="EMBL" id="JAKNCJ010000004">
    <property type="protein sequence ID" value="MCL6423655.1"/>
    <property type="molecule type" value="Genomic_DNA"/>
</dbReference>
<dbReference type="SUPFAM" id="SSF51905">
    <property type="entry name" value="FAD/NAD(P)-binding domain"/>
    <property type="match status" value="1"/>
</dbReference>
<dbReference type="Proteomes" id="UP001203761">
    <property type="component" value="Unassembled WGS sequence"/>
</dbReference>
<reference evidence="4" key="1">
    <citation type="submission" date="2022-02" db="EMBL/GenBank/DDBJ databases">
        <authorList>
            <person name="Lee M."/>
            <person name="Kim S.-J."/>
            <person name="Jung M.-Y."/>
        </authorList>
    </citation>
    <scope>NUCLEOTIDE SEQUENCE</scope>
    <source>
        <strain evidence="4">JHP9</strain>
    </source>
</reference>
<organism evidence="4 5">
    <name type="scientific">Brachybacterium equifaecis</name>
    <dbReference type="NCBI Taxonomy" id="2910770"/>
    <lineage>
        <taxon>Bacteria</taxon>
        <taxon>Bacillati</taxon>
        <taxon>Actinomycetota</taxon>
        <taxon>Actinomycetes</taxon>
        <taxon>Micrococcales</taxon>
        <taxon>Dermabacteraceae</taxon>
        <taxon>Brachybacterium</taxon>
    </lineage>
</organism>
<feature type="domain" description="FAD-binding" evidence="3">
    <location>
        <begin position="2"/>
        <end position="306"/>
    </location>
</feature>
<name>A0ABT0R405_9MICO</name>
<keyword evidence="1" id="KW-0560">Oxidoreductase</keyword>
<dbReference type="InterPro" id="IPR002938">
    <property type="entry name" value="FAD-bd"/>
</dbReference>
<dbReference type="InterPro" id="IPR036188">
    <property type="entry name" value="FAD/NAD-bd_sf"/>
</dbReference>
<dbReference type="RefSeq" id="WP_249737729.1">
    <property type="nucleotide sequence ID" value="NZ_JAKNCJ010000004.1"/>
</dbReference>
<keyword evidence="5" id="KW-1185">Reference proteome</keyword>
<dbReference type="InterPro" id="IPR050493">
    <property type="entry name" value="FAD-dep_Monooxygenase_BioMet"/>
</dbReference>
<sequence>MRVAIAGAGVGGLAVAGGLLRAGADVRVFERSEAAMTSGFALSLFENGLRALDRLGLGAATRALSPAAAPRVTSGIRNHKGRWISRFGPDVTRSTHLVAREALSAVLRAPVEDRVEYGRQVVAVETGQVTLADGHSEGGFDLVVVADGARSLLRTRWPHDPGLRYVGVHAWRGLTRGPVEVGGLGEIWGHGRLFGLAPLPDGRMYWFATLRVSEDSPPEASVAAVREAFGRYDLPDVGSVLATTDDDRVACHPITEMRSPCPSLVQGRAVLVGDAAHAMTPNLGQGANQALEDAALLVHQLSPVARSVRPSQEEVGFRLQEWDVARRSRVRVVASRSSRIGRVTQISTPLGCTIRNTVIGWAPDRLLDEAAVKLQAWDVVDG</sequence>
<keyword evidence="2 4" id="KW-0503">Monooxygenase</keyword>
<evidence type="ECO:0000259" key="3">
    <source>
        <dbReference type="Pfam" id="PF01494"/>
    </source>
</evidence>
<evidence type="ECO:0000256" key="1">
    <source>
        <dbReference type="ARBA" id="ARBA00023002"/>
    </source>
</evidence>
<gene>
    <name evidence="4" type="ORF">Bequi_09695</name>
</gene>
<proteinExistence type="predicted"/>
<comment type="caution">
    <text evidence="4">The sequence shown here is derived from an EMBL/GenBank/DDBJ whole genome shotgun (WGS) entry which is preliminary data.</text>
</comment>
<dbReference type="PRINTS" id="PR00420">
    <property type="entry name" value="RNGMNOXGNASE"/>
</dbReference>